<dbReference type="PANTHER" id="PTHR42742">
    <property type="entry name" value="TRANSCRIPTIONAL REPRESSOR MPRA"/>
    <property type="match status" value="1"/>
</dbReference>
<dbReference type="PIRSF" id="PIRSF036894">
    <property type="entry name" value="PMI_Firm_short"/>
    <property type="match status" value="1"/>
</dbReference>
<dbReference type="AlphaFoldDB" id="A0A7S7NWR1"/>
<evidence type="ECO:0000256" key="1">
    <source>
        <dbReference type="ARBA" id="ARBA00022723"/>
    </source>
</evidence>
<accession>A0A7S7NWR1</accession>
<dbReference type="RefSeq" id="WP_194452824.1">
    <property type="nucleotide sequence ID" value="NZ_CP063849.1"/>
</dbReference>
<keyword evidence="2 3" id="KW-0862">Zinc</keyword>
<evidence type="ECO:0000313" key="7">
    <source>
        <dbReference type="Proteomes" id="UP000593892"/>
    </source>
</evidence>
<evidence type="ECO:0000313" key="6">
    <source>
        <dbReference type="EMBL" id="QOY91170.1"/>
    </source>
</evidence>
<feature type="binding site" evidence="3">
    <location>
        <position position="78"/>
    </location>
    <ligand>
        <name>Zn(2+)</name>
        <dbReference type="ChEBI" id="CHEBI:29105"/>
    </ligand>
</feature>
<dbReference type="GO" id="GO:0008270">
    <property type="term" value="F:zinc ion binding"/>
    <property type="evidence" value="ECO:0007669"/>
    <property type="project" value="InterPro"/>
</dbReference>
<dbReference type="Pfam" id="PF20511">
    <property type="entry name" value="PMI_typeI_cat"/>
    <property type="match status" value="1"/>
</dbReference>
<feature type="binding site" evidence="3">
    <location>
        <position position="61"/>
    </location>
    <ligand>
        <name>Zn(2+)</name>
        <dbReference type="ChEBI" id="CHEBI:29105"/>
    </ligand>
</feature>
<comment type="cofactor">
    <cofactor evidence="3">
        <name>Zn(2+)</name>
        <dbReference type="ChEBI" id="CHEBI:29105"/>
    </cofactor>
    <text evidence="3">Binds 1 zinc ion per subunit.</text>
</comment>
<dbReference type="PANTHER" id="PTHR42742:SF3">
    <property type="entry name" value="FRUCTOKINASE"/>
    <property type="match status" value="1"/>
</dbReference>
<dbReference type="Proteomes" id="UP000593892">
    <property type="component" value="Chromosome"/>
</dbReference>
<dbReference type="InterPro" id="IPR046457">
    <property type="entry name" value="PMI_typeI_cat"/>
</dbReference>
<dbReference type="InterPro" id="IPR051804">
    <property type="entry name" value="Carb_Metab_Reg_Kinase/Isom"/>
</dbReference>
<organism evidence="6 7">
    <name type="scientific">Paludibaculum fermentans</name>
    <dbReference type="NCBI Taxonomy" id="1473598"/>
    <lineage>
        <taxon>Bacteria</taxon>
        <taxon>Pseudomonadati</taxon>
        <taxon>Acidobacteriota</taxon>
        <taxon>Terriglobia</taxon>
        <taxon>Bryobacterales</taxon>
        <taxon>Bryobacteraceae</taxon>
        <taxon>Paludibaculum</taxon>
    </lineage>
</organism>
<proteinExistence type="predicted"/>
<dbReference type="Gene3D" id="2.60.120.10">
    <property type="entry name" value="Jelly Rolls"/>
    <property type="match status" value="2"/>
</dbReference>
<evidence type="ECO:0000256" key="4">
    <source>
        <dbReference type="PIRSR" id="PIRSR036894-2"/>
    </source>
</evidence>
<dbReference type="CDD" id="cd07010">
    <property type="entry name" value="cupin_PMI_type_I_N_bac"/>
    <property type="match status" value="1"/>
</dbReference>
<feature type="binding site" evidence="3">
    <location>
        <position position="136"/>
    </location>
    <ligand>
        <name>Zn(2+)</name>
        <dbReference type="ChEBI" id="CHEBI:29105"/>
    </ligand>
</feature>
<dbReference type="KEGG" id="pfer:IRI77_14840"/>
<feature type="domain" description="Phosphomannose isomerase type I catalytic" evidence="5">
    <location>
        <begin position="33"/>
        <end position="70"/>
    </location>
</feature>
<feature type="active site" evidence="4">
    <location>
        <position position="156"/>
    </location>
</feature>
<reference evidence="6 7" key="1">
    <citation type="submission" date="2020-10" db="EMBL/GenBank/DDBJ databases">
        <title>Complete genome sequence of Paludibaculum fermentans P105T, a facultatively anaerobic acidobacterium capable of dissimilatory Fe(III) reduction.</title>
        <authorList>
            <person name="Dedysh S.N."/>
            <person name="Beletsky A.V."/>
            <person name="Kulichevskaya I.S."/>
            <person name="Mardanov A.V."/>
            <person name="Ravin N.V."/>
        </authorList>
    </citation>
    <scope>NUCLEOTIDE SEQUENCE [LARGE SCALE GENOMIC DNA]</scope>
    <source>
        <strain evidence="6 7">P105</strain>
    </source>
</reference>
<dbReference type="SUPFAM" id="SSF51182">
    <property type="entry name" value="RmlC-like cupins"/>
    <property type="match status" value="1"/>
</dbReference>
<keyword evidence="7" id="KW-1185">Reference proteome</keyword>
<evidence type="ECO:0000256" key="3">
    <source>
        <dbReference type="PIRSR" id="PIRSR036894-1"/>
    </source>
</evidence>
<dbReference type="GO" id="GO:0005975">
    <property type="term" value="P:carbohydrate metabolic process"/>
    <property type="evidence" value="ECO:0007669"/>
    <property type="project" value="InterPro"/>
</dbReference>
<dbReference type="InterPro" id="IPR011051">
    <property type="entry name" value="RmlC_Cupin_sf"/>
</dbReference>
<dbReference type="InterPro" id="IPR014628">
    <property type="entry name" value="Man6P_isomerase_Firm_short"/>
</dbReference>
<dbReference type="EMBL" id="CP063849">
    <property type="protein sequence ID" value="QOY91170.1"/>
    <property type="molecule type" value="Genomic_DNA"/>
</dbReference>
<name>A0A7S7NWR1_PALFE</name>
<dbReference type="InterPro" id="IPR014710">
    <property type="entry name" value="RmlC-like_jellyroll"/>
</dbReference>
<protein>
    <submittedName>
        <fullName evidence="6">Class I mannose-6-phosphate isomerase</fullName>
    </submittedName>
</protein>
<sequence length="270" mass="29778">MKPVPMSKTFLEKVWGTPDLAPWYESGGRKIGEVWFGTEGEPLPLLMKLIFTSERLSVQVHPNDEYAAKHEHSRGKTEMWHVLRAEPGAALACGLTKQITPEHLRAASLSGEIESLLNWVPVKPGDTVYVPAGTIHAIGAGVVVCEVQQQSDVTYRLYDYGRPRELHLDKAMDVSSLDPHPGIRPPVELAPGELRLAECEYFAVDALIVGAAKLYTPDPSRWQALIVLEGTGQLDRNEVKAGDGFYLPPGTDPFELESTDGMRLLRAFVP</sequence>
<dbReference type="GO" id="GO:0004476">
    <property type="term" value="F:mannose-6-phosphate isomerase activity"/>
    <property type="evidence" value="ECO:0007669"/>
    <property type="project" value="InterPro"/>
</dbReference>
<evidence type="ECO:0000256" key="2">
    <source>
        <dbReference type="ARBA" id="ARBA00022833"/>
    </source>
</evidence>
<keyword evidence="6" id="KW-0413">Isomerase</keyword>
<keyword evidence="1 3" id="KW-0479">Metal-binding</keyword>
<gene>
    <name evidence="6" type="ORF">IRI77_14840</name>
</gene>
<evidence type="ECO:0000259" key="5">
    <source>
        <dbReference type="Pfam" id="PF20511"/>
    </source>
</evidence>